<evidence type="ECO:0000256" key="2">
    <source>
        <dbReference type="ARBA" id="ARBA00009765"/>
    </source>
</evidence>
<dbReference type="Gene3D" id="1.20.58.340">
    <property type="entry name" value="Magnesium transport protein CorA, transmembrane region"/>
    <property type="match status" value="2"/>
</dbReference>
<keyword evidence="7 8" id="KW-0472">Membrane</keyword>
<proteinExistence type="inferred from homology"/>
<dbReference type="PANTHER" id="PTHR46494:SF2">
    <property type="entry name" value="MAGNESIUM TRANSPORT PROTEIN CORA"/>
    <property type="match status" value="1"/>
</dbReference>
<dbReference type="Proteomes" id="UP000187074">
    <property type="component" value="Unassembled WGS sequence"/>
</dbReference>
<dbReference type="GO" id="GO:0005886">
    <property type="term" value="C:plasma membrane"/>
    <property type="evidence" value="ECO:0007669"/>
    <property type="project" value="UniProtKB-SubCell"/>
</dbReference>
<dbReference type="GO" id="GO:0050897">
    <property type="term" value="F:cobalt ion binding"/>
    <property type="evidence" value="ECO:0007669"/>
    <property type="project" value="TreeGrafter"/>
</dbReference>
<dbReference type="InterPro" id="IPR002523">
    <property type="entry name" value="MgTranspt_CorA/ZnTranspt_ZntB"/>
</dbReference>
<evidence type="ECO:0000256" key="7">
    <source>
        <dbReference type="ARBA" id="ARBA00023136"/>
    </source>
</evidence>
<dbReference type="SUPFAM" id="SSF144083">
    <property type="entry name" value="Magnesium transport protein CorA, transmembrane region"/>
    <property type="match status" value="1"/>
</dbReference>
<dbReference type="CDD" id="cd12821">
    <property type="entry name" value="EcCorA_ZntB-like"/>
    <property type="match status" value="1"/>
</dbReference>
<dbReference type="OrthoDB" id="9803416at2"/>
<evidence type="ECO:0000256" key="8">
    <source>
        <dbReference type="SAM" id="Phobius"/>
    </source>
</evidence>
<feature type="transmembrane region" description="Helical" evidence="8">
    <location>
        <begin position="285"/>
        <end position="306"/>
    </location>
</feature>
<dbReference type="EMBL" id="MRTF01000010">
    <property type="protein sequence ID" value="OME89406.1"/>
    <property type="molecule type" value="Genomic_DNA"/>
</dbReference>
<feature type="transmembrane region" description="Helical" evidence="8">
    <location>
        <begin position="255"/>
        <end position="273"/>
    </location>
</feature>
<gene>
    <name evidence="9" type="ORF">BK123_26945</name>
</gene>
<evidence type="ECO:0000256" key="5">
    <source>
        <dbReference type="ARBA" id="ARBA00022692"/>
    </source>
</evidence>
<evidence type="ECO:0000256" key="6">
    <source>
        <dbReference type="ARBA" id="ARBA00022989"/>
    </source>
</evidence>
<evidence type="ECO:0000256" key="1">
    <source>
        <dbReference type="ARBA" id="ARBA00004651"/>
    </source>
</evidence>
<keyword evidence="5 8" id="KW-0812">Transmembrane</keyword>
<comment type="similarity">
    <text evidence="2">Belongs to the CorA metal ion transporter (MIT) (TC 1.A.35) family.</text>
</comment>
<dbReference type="GO" id="GO:0015087">
    <property type="term" value="F:cobalt ion transmembrane transporter activity"/>
    <property type="evidence" value="ECO:0007669"/>
    <property type="project" value="TreeGrafter"/>
</dbReference>
<dbReference type="GO" id="GO:0015095">
    <property type="term" value="F:magnesium ion transmembrane transporter activity"/>
    <property type="evidence" value="ECO:0007669"/>
    <property type="project" value="TreeGrafter"/>
</dbReference>
<evidence type="ECO:0000256" key="4">
    <source>
        <dbReference type="ARBA" id="ARBA00022475"/>
    </source>
</evidence>
<keyword evidence="3" id="KW-0813">Transport</keyword>
<dbReference type="STRING" id="1401.BK123_26945"/>
<dbReference type="SUPFAM" id="SSF143865">
    <property type="entry name" value="CorA soluble domain-like"/>
    <property type="match status" value="1"/>
</dbReference>
<comment type="caution">
    <text evidence="9">The sequence shown here is derived from an EMBL/GenBank/DDBJ whole genome shotgun (WGS) entry which is preliminary data.</text>
</comment>
<evidence type="ECO:0000313" key="9">
    <source>
        <dbReference type="EMBL" id="OME89406.1"/>
    </source>
</evidence>
<protein>
    <submittedName>
        <fullName evidence="9">Magnesium transporter</fullName>
    </submittedName>
</protein>
<dbReference type="RefSeq" id="WP_076325429.1">
    <property type="nucleotide sequence ID" value="NZ_MRTF01000010.1"/>
</dbReference>
<evidence type="ECO:0000313" key="10">
    <source>
        <dbReference type="Proteomes" id="UP000187074"/>
    </source>
</evidence>
<keyword evidence="4" id="KW-1003">Cell membrane</keyword>
<name>A0A1R1AV10_PAELA</name>
<dbReference type="GO" id="GO:0000287">
    <property type="term" value="F:magnesium ion binding"/>
    <property type="evidence" value="ECO:0007669"/>
    <property type="project" value="TreeGrafter"/>
</dbReference>
<dbReference type="InterPro" id="IPR045861">
    <property type="entry name" value="CorA_cytoplasmic_dom"/>
</dbReference>
<evidence type="ECO:0000256" key="3">
    <source>
        <dbReference type="ARBA" id="ARBA00022448"/>
    </source>
</evidence>
<organism evidence="9 10">
    <name type="scientific">Paenibacillus lautus</name>
    <name type="common">Bacillus lautus</name>
    <dbReference type="NCBI Taxonomy" id="1401"/>
    <lineage>
        <taxon>Bacteria</taxon>
        <taxon>Bacillati</taxon>
        <taxon>Bacillota</taxon>
        <taxon>Bacilli</taxon>
        <taxon>Bacillales</taxon>
        <taxon>Paenibacillaceae</taxon>
        <taxon>Paenibacillus</taxon>
    </lineage>
</organism>
<dbReference type="InterPro" id="IPR045863">
    <property type="entry name" value="CorA_TM1_TM2"/>
</dbReference>
<dbReference type="Pfam" id="PF01544">
    <property type="entry name" value="CorA"/>
    <property type="match status" value="1"/>
</dbReference>
<accession>A0A1R1AV10</accession>
<comment type="subcellular location">
    <subcellularLocation>
        <location evidence="1">Cell membrane</location>
        <topology evidence="1">Multi-pass membrane protein</topology>
    </subcellularLocation>
</comment>
<sequence>MLGPDRMEGQDIYTIAGGWKWYDVRTDDWQSSWIGELRTRYPYTAEWFDLASTLKERNYLSVRFKDGVEPVIMGTMLYKVTDDADHYKSEQFYFYTDHQVLITINLDEHTRSVMAKSDRASMLHQCQKPVDGMFVLARAILHYYHAGMDQFEHNLRLVESDMRTRNRRSLMDSILSSRFELLEWSNLFIPFQELIAAAKEGYHGELDSSRSFQQLLHRVERMEKLIHHYEREIDTLVSIDDAISAFRGNEIMKTLTIFTVVLTPATVVGAIWGMNFENLPAIKTFWGFTAISGFTLLWTGGMYLWMRAKGWTGDLLQVKSINKNL</sequence>
<keyword evidence="6 8" id="KW-1133">Transmembrane helix</keyword>
<dbReference type="PANTHER" id="PTHR46494">
    <property type="entry name" value="CORA FAMILY METAL ION TRANSPORTER (EUROFUNG)"/>
    <property type="match status" value="1"/>
</dbReference>
<dbReference type="AlphaFoldDB" id="A0A1R1AV10"/>
<reference evidence="9 10" key="1">
    <citation type="submission" date="2016-11" db="EMBL/GenBank/DDBJ databases">
        <title>Paenibacillus species isolates.</title>
        <authorList>
            <person name="Beno S.M."/>
        </authorList>
    </citation>
    <scope>NUCLEOTIDE SEQUENCE [LARGE SCALE GENOMIC DNA]</scope>
    <source>
        <strain evidence="9 10">FSL F4-0100</strain>
    </source>
</reference>